<evidence type="ECO:0008006" key="3">
    <source>
        <dbReference type="Google" id="ProtNLM"/>
    </source>
</evidence>
<dbReference type="InterPro" id="IPR022172">
    <property type="entry name" value="DUF3703"/>
</dbReference>
<accession>A0A1L3JDA0</accession>
<protein>
    <recommendedName>
        <fullName evidence="3">DUF3703 domain-containing protein</fullName>
    </recommendedName>
</protein>
<keyword evidence="2" id="KW-1185">Reference proteome</keyword>
<dbReference type="Proteomes" id="UP000242561">
    <property type="component" value="Chromosome"/>
</dbReference>
<organism evidence="1 2">
    <name type="scientific">Sphingorhabdus lutea</name>
    <dbReference type="NCBI Taxonomy" id="1913578"/>
    <lineage>
        <taxon>Bacteria</taxon>
        <taxon>Pseudomonadati</taxon>
        <taxon>Pseudomonadota</taxon>
        <taxon>Alphaproteobacteria</taxon>
        <taxon>Sphingomonadales</taxon>
        <taxon>Sphingomonadaceae</taxon>
        <taxon>Sphingorhabdus</taxon>
    </lineage>
</organism>
<name>A0A1L3JDA0_9SPHN</name>
<proteinExistence type="predicted"/>
<gene>
    <name evidence="1" type="ORF">LPB140_10235</name>
</gene>
<sequence>MYLSGEYIWEQGMIKDRRQKFQDEISAYREARSSAIGAGRENGSNNGSKNDNIALAWLHLERAHILGQAYFFEHLHVHWLMLCFAVSLWDFREIGGQVFRLILAPLGNITGRLPMGNNGRSHVSAFAPMEIPDDLRFD</sequence>
<reference evidence="1 2" key="1">
    <citation type="submission" date="2016-11" db="EMBL/GenBank/DDBJ databases">
        <title>Sphingorhabdus sp. LPB0140, isolated from marine environment.</title>
        <authorList>
            <person name="Kim E."/>
            <person name="Yi H."/>
        </authorList>
    </citation>
    <scope>NUCLEOTIDE SEQUENCE [LARGE SCALE GENOMIC DNA]</scope>
    <source>
        <strain evidence="1 2">LPB0140</strain>
    </source>
</reference>
<evidence type="ECO:0000313" key="1">
    <source>
        <dbReference type="EMBL" id="APG63100.1"/>
    </source>
</evidence>
<dbReference type="EMBL" id="CP018154">
    <property type="protein sequence ID" value="APG63100.1"/>
    <property type="molecule type" value="Genomic_DNA"/>
</dbReference>
<evidence type="ECO:0000313" key="2">
    <source>
        <dbReference type="Proteomes" id="UP000242561"/>
    </source>
</evidence>
<dbReference type="AlphaFoldDB" id="A0A1L3JDA0"/>
<dbReference type="Pfam" id="PF12487">
    <property type="entry name" value="DUF3703"/>
    <property type="match status" value="1"/>
</dbReference>
<dbReference type="KEGG" id="sphl:LPB140_10235"/>
<dbReference type="STRING" id="1913578.LPB140_10235"/>